<protein>
    <submittedName>
        <fullName evidence="1">Uncharacterized protein</fullName>
    </submittedName>
</protein>
<sequence length="59" mass="6447">MGIGMLTPPARLAWDPPYTPTTQLTQYAENAMGADTLMLLRVELKGRYKCCVVCSGAIQ</sequence>
<dbReference type="Proteomes" id="UP000054217">
    <property type="component" value="Unassembled WGS sequence"/>
</dbReference>
<dbReference type="EMBL" id="KN831952">
    <property type="protein sequence ID" value="KIO10387.1"/>
    <property type="molecule type" value="Genomic_DNA"/>
</dbReference>
<reference evidence="1 2" key="1">
    <citation type="submission" date="2014-04" db="EMBL/GenBank/DDBJ databases">
        <authorList>
            <consortium name="DOE Joint Genome Institute"/>
            <person name="Kuo A."/>
            <person name="Kohler A."/>
            <person name="Costa M.D."/>
            <person name="Nagy L.G."/>
            <person name="Floudas D."/>
            <person name="Copeland A."/>
            <person name="Barry K.W."/>
            <person name="Cichocki N."/>
            <person name="Veneault-Fourrey C."/>
            <person name="LaButti K."/>
            <person name="Lindquist E.A."/>
            <person name="Lipzen A."/>
            <person name="Lundell T."/>
            <person name="Morin E."/>
            <person name="Murat C."/>
            <person name="Sun H."/>
            <person name="Tunlid A."/>
            <person name="Henrissat B."/>
            <person name="Grigoriev I.V."/>
            <person name="Hibbett D.S."/>
            <person name="Martin F."/>
            <person name="Nordberg H.P."/>
            <person name="Cantor M.N."/>
            <person name="Hua S.X."/>
        </authorList>
    </citation>
    <scope>NUCLEOTIDE SEQUENCE [LARGE SCALE GENOMIC DNA]</scope>
    <source>
        <strain evidence="1 2">Marx 270</strain>
    </source>
</reference>
<dbReference type="AlphaFoldDB" id="A0A0C3KLB9"/>
<proteinExistence type="predicted"/>
<organism evidence="1 2">
    <name type="scientific">Pisolithus tinctorius Marx 270</name>
    <dbReference type="NCBI Taxonomy" id="870435"/>
    <lineage>
        <taxon>Eukaryota</taxon>
        <taxon>Fungi</taxon>
        <taxon>Dikarya</taxon>
        <taxon>Basidiomycota</taxon>
        <taxon>Agaricomycotina</taxon>
        <taxon>Agaricomycetes</taxon>
        <taxon>Agaricomycetidae</taxon>
        <taxon>Boletales</taxon>
        <taxon>Sclerodermatineae</taxon>
        <taxon>Pisolithaceae</taxon>
        <taxon>Pisolithus</taxon>
    </lineage>
</organism>
<name>A0A0C3KLB9_PISTI</name>
<evidence type="ECO:0000313" key="1">
    <source>
        <dbReference type="EMBL" id="KIO10387.1"/>
    </source>
</evidence>
<reference evidence="2" key="2">
    <citation type="submission" date="2015-01" db="EMBL/GenBank/DDBJ databases">
        <title>Evolutionary Origins and Diversification of the Mycorrhizal Mutualists.</title>
        <authorList>
            <consortium name="DOE Joint Genome Institute"/>
            <consortium name="Mycorrhizal Genomics Consortium"/>
            <person name="Kohler A."/>
            <person name="Kuo A."/>
            <person name="Nagy L.G."/>
            <person name="Floudas D."/>
            <person name="Copeland A."/>
            <person name="Barry K.W."/>
            <person name="Cichocki N."/>
            <person name="Veneault-Fourrey C."/>
            <person name="LaButti K."/>
            <person name="Lindquist E.A."/>
            <person name="Lipzen A."/>
            <person name="Lundell T."/>
            <person name="Morin E."/>
            <person name="Murat C."/>
            <person name="Riley R."/>
            <person name="Ohm R."/>
            <person name="Sun H."/>
            <person name="Tunlid A."/>
            <person name="Henrissat B."/>
            <person name="Grigoriev I.V."/>
            <person name="Hibbett D.S."/>
            <person name="Martin F."/>
        </authorList>
    </citation>
    <scope>NUCLEOTIDE SEQUENCE [LARGE SCALE GENOMIC DNA]</scope>
    <source>
        <strain evidence="2">Marx 270</strain>
    </source>
</reference>
<accession>A0A0C3KLB9</accession>
<gene>
    <name evidence="1" type="ORF">M404DRAFT_995571</name>
</gene>
<keyword evidence="2" id="KW-1185">Reference proteome</keyword>
<evidence type="ECO:0000313" key="2">
    <source>
        <dbReference type="Proteomes" id="UP000054217"/>
    </source>
</evidence>
<dbReference type="InParanoid" id="A0A0C3KLB9"/>
<dbReference type="HOGENOM" id="CLU_2961843_0_0_1"/>